<feature type="non-terminal residue" evidence="1">
    <location>
        <position position="1"/>
    </location>
</feature>
<gene>
    <name evidence="1" type="primary">ORF53997</name>
</gene>
<dbReference type="AlphaFoldDB" id="A0A0B6Z9S5"/>
<reference evidence="1" key="1">
    <citation type="submission" date="2014-12" db="EMBL/GenBank/DDBJ databases">
        <title>Insight into the proteome of Arion vulgaris.</title>
        <authorList>
            <person name="Aradska J."/>
            <person name="Bulat T."/>
            <person name="Smidak R."/>
            <person name="Sarate P."/>
            <person name="Gangsoo J."/>
            <person name="Sialana F."/>
            <person name="Bilban M."/>
            <person name="Lubec G."/>
        </authorList>
    </citation>
    <scope>NUCLEOTIDE SEQUENCE</scope>
    <source>
        <tissue evidence="1">Skin</tissue>
    </source>
</reference>
<proteinExistence type="predicted"/>
<protein>
    <submittedName>
        <fullName evidence="1">Uncharacterized protein</fullName>
    </submittedName>
</protein>
<name>A0A0B6Z9S5_9EUPU</name>
<accession>A0A0B6Z9S5</accession>
<sequence length="67" mass="7340">QLLQVSAMDILTKLKMSMSSAVVGQSDMTRIEGEQRQLAVSVVEDYLCCVHETSVQQTLIAQLATVL</sequence>
<evidence type="ECO:0000313" key="1">
    <source>
        <dbReference type="EMBL" id="CEK65127.1"/>
    </source>
</evidence>
<organism evidence="1">
    <name type="scientific">Arion vulgaris</name>
    <dbReference type="NCBI Taxonomy" id="1028688"/>
    <lineage>
        <taxon>Eukaryota</taxon>
        <taxon>Metazoa</taxon>
        <taxon>Spiralia</taxon>
        <taxon>Lophotrochozoa</taxon>
        <taxon>Mollusca</taxon>
        <taxon>Gastropoda</taxon>
        <taxon>Heterobranchia</taxon>
        <taxon>Euthyneura</taxon>
        <taxon>Panpulmonata</taxon>
        <taxon>Eupulmonata</taxon>
        <taxon>Stylommatophora</taxon>
        <taxon>Helicina</taxon>
        <taxon>Arionoidea</taxon>
        <taxon>Arionidae</taxon>
        <taxon>Arion</taxon>
    </lineage>
</organism>
<dbReference type="EMBL" id="HACG01018262">
    <property type="protein sequence ID" value="CEK65127.1"/>
    <property type="molecule type" value="Transcribed_RNA"/>
</dbReference>